<keyword evidence="6" id="KW-1185">Reference proteome</keyword>
<keyword evidence="2" id="KW-0732">Signal</keyword>
<dbReference type="Pfam" id="PF00144">
    <property type="entry name" value="Beta-lactamase"/>
    <property type="match status" value="1"/>
</dbReference>
<protein>
    <recommendedName>
        <fullName evidence="7">Beta-lactamase-related domain-containing protein</fullName>
    </recommendedName>
</protein>
<feature type="domain" description="Beta-lactamase-related" evidence="3">
    <location>
        <begin position="48"/>
        <end position="371"/>
    </location>
</feature>
<reference evidence="5" key="1">
    <citation type="journal article" date="2020" name="Fungal Divers.">
        <title>Resolving the Mortierellaceae phylogeny through synthesis of multi-gene phylogenetics and phylogenomics.</title>
        <authorList>
            <person name="Vandepol N."/>
            <person name="Liber J."/>
            <person name="Desiro A."/>
            <person name="Na H."/>
            <person name="Kennedy M."/>
            <person name="Barry K."/>
            <person name="Grigoriev I.V."/>
            <person name="Miller A.N."/>
            <person name="O'Donnell K."/>
            <person name="Stajich J.E."/>
            <person name="Bonito G."/>
        </authorList>
    </citation>
    <scope>NUCLEOTIDE SEQUENCE</scope>
    <source>
        <strain evidence="5">NVP1</strain>
    </source>
</reference>
<dbReference type="Gene3D" id="2.40.128.600">
    <property type="match status" value="1"/>
</dbReference>
<dbReference type="InterPro" id="IPR050491">
    <property type="entry name" value="AmpC-like"/>
</dbReference>
<evidence type="ECO:0000259" key="4">
    <source>
        <dbReference type="Pfam" id="PF11954"/>
    </source>
</evidence>
<evidence type="ECO:0008006" key="7">
    <source>
        <dbReference type="Google" id="ProtNLM"/>
    </source>
</evidence>
<dbReference type="Pfam" id="PF11954">
    <property type="entry name" value="DUF3471"/>
    <property type="match status" value="1"/>
</dbReference>
<organism evidence="5 6">
    <name type="scientific">Podila minutissima</name>
    <dbReference type="NCBI Taxonomy" id="64525"/>
    <lineage>
        <taxon>Eukaryota</taxon>
        <taxon>Fungi</taxon>
        <taxon>Fungi incertae sedis</taxon>
        <taxon>Mucoromycota</taxon>
        <taxon>Mortierellomycotina</taxon>
        <taxon>Mortierellomycetes</taxon>
        <taxon>Mortierellales</taxon>
        <taxon>Mortierellaceae</taxon>
        <taxon>Podila</taxon>
    </lineage>
</organism>
<dbReference type="Proteomes" id="UP000696485">
    <property type="component" value="Unassembled WGS sequence"/>
</dbReference>
<evidence type="ECO:0000259" key="3">
    <source>
        <dbReference type="Pfam" id="PF00144"/>
    </source>
</evidence>
<comment type="similarity">
    <text evidence="1">Belongs to the peptidase S12 family.</text>
</comment>
<proteinExistence type="inferred from homology"/>
<dbReference type="InterPro" id="IPR021860">
    <property type="entry name" value="Peptidase_S12_Pab87-rel_C"/>
</dbReference>
<dbReference type="EMBL" id="JAAAUY010000096">
    <property type="protein sequence ID" value="KAF9335523.1"/>
    <property type="molecule type" value="Genomic_DNA"/>
</dbReference>
<feature type="chain" id="PRO_5040376965" description="Beta-lactamase-related domain-containing protein" evidence="2">
    <location>
        <begin position="23"/>
        <end position="555"/>
    </location>
</feature>
<dbReference type="Gene3D" id="3.40.710.10">
    <property type="entry name" value="DD-peptidase/beta-lactamase superfamily"/>
    <property type="match status" value="1"/>
</dbReference>
<gene>
    <name evidence="5" type="ORF">BG006_011294</name>
</gene>
<sequence length="555" mass="60752">MVKTLFVLKAALVLQFATVIYAGEPDSVPRDMDTILAKLKADIELARNRTGVPGLGVAIMHKGKLVFAEGFGKRNKKDPFTPETRSMLGSLTKAFTATTIGELVAEGKMDWDSTSINTYLPDFETIDPVLTSQLTLQDLLSHRTTFPSLDVSWFWGNETRRDLIRRIRHVPVNPKLRSTTNYNNVMYSVAGEAAANVAGVSIEQLVRDKIFRPLGFSSMGFTMDAMSKSSNHALPYKAASYEDAVAGRFIELPLDGMAEKSAAAGDMYSSVLDLTRWGEAVRKGGVQNGKQVLSKEGIAATLTAHTIFNPALRDPDVGLSVQYGMGWVLGSYKGNNLYEHGGRVFGYMTDLAIFPNAELVVAVLTNSDVTGLPAYVKFQVADEVLGLRKTHDWLAVDAIATTAALYNIYDGLAKGNFPEKVPNKPPAHELGAYAGEYFHPGFGSIVVRLDEDELHISYEAFKGVLTHYHFESFTTVLSHGTAVEIGQLLIFRTGANGKVSGVSIEAMSAQAIFTKRQVKSPQATQHPSEYHSRHAHTVVMAQSQLSFRPFHVVQL</sequence>
<evidence type="ECO:0000313" key="6">
    <source>
        <dbReference type="Proteomes" id="UP000696485"/>
    </source>
</evidence>
<dbReference type="InterPro" id="IPR012338">
    <property type="entry name" value="Beta-lactam/transpept-like"/>
</dbReference>
<evidence type="ECO:0000256" key="2">
    <source>
        <dbReference type="SAM" id="SignalP"/>
    </source>
</evidence>
<name>A0A9P5SPR1_9FUNG</name>
<dbReference type="PANTHER" id="PTHR46825">
    <property type="entry name" value="D-ALANYL-D-ALANINE-CARBOXYPEPTIDASE/ENDOPEPTIDASE AMPH"/>
    <property type="match status" value="1"/>
</dbReference>
<dbReference type="InterPro" id="IPR001466">
    <property type="entry name" value="Beta-lactam-related"/>
</dbReference>
<feature type="domain" description="Peptidase S12 Pab87-related C-terminal" evidence="4">
    <location>
        <begin position="420"/>
        <end position="508"/>
    </location>
</feature>
<dbReference type="SUPFAM" id="SSF56601">
    <property type="entry name" value="beta-lactamase/transpeptidase-like"/>
    <property type="match status" value="1"/>
</dbReference>
<comment type="caution">
    <text evidence="5">The sequence shown here is derived from an EMBL/GenBank/DDBJ whole genome shotgun (WGS) entry which is preliminary data.</text>
</comment>
<accession>A0A9P5SPR1</accession>
<evidence type="ECO:0000256" key="1">
    <source>
        <dbReference type="ARBA" id="ARBA00038215"/>
    </source>
</evidence>
<feature type="signal peptide" evidence="2">
    <location>
        <begin position="1"/>
        <end position="22"/>
    </location>
</feature>
<dbReference type="AlphaFoldDB" id="A0A9P5SPR1"/>
<dbReference type="PANTHER" id="PTHR46825:SF15">
    <property type="entry name" value="BETA-LACTAMASE-RELATED DOMAIN-CONTAINING PROTEIN"/>
    <property type="match status" value="1"/>
</dbReference>
<evidence type="ECO:0000313" key="5">
    <source>
        <dbReference type="EMBL" id="KAF9335523.1"/>
    </source>
</evidence>